<dbReference type="EMBL" id="CAJVCH010386363">
    <property type="protein sequence ID" value="CAG7817121.1"/>
    <property type="molecule type" value="Genomic_DNA"/>
</dbReference>
<evidence type="ECO:0000313" key="1">
    <source>
        <dbReference type="EMBL" id="CAG7817121.1"/>
    </source>
</evidence>
<protein>
    <submittedName>
        <fullName evidence="1">Uncharacterized protein</fullName>
    </submittedName>
</protein>
<reference evidence="1" key="1">
    <citation type="submission" date="2021-06" db="EMBL/GenBank/DDBJ databases">
        <authorList>
            <person name="Hodson N. C."/>
            <person name="Mongue J. A."/>
            <person name="Jaron S. K."/>
        </authorList>
    </citation>
    <scope>NUCLEOTIDE SEQUENCE</scope>
</reference>
<name>A0A8J2P728_9HEXA</name>
<gene>
    <name evidence="1" type="ORF">AFUS01_LOCUS27704</name>
</gene>
<organism evidence="1 2">
    <name type="scientific">Allacma fusca</name>
    <dbReference type="NCBI Taxonomy" id="39272"/>
    <lineage>
        <taxon>Eukaryota</taxon>
        <taxon>Metazoa</taxon>
        <taxon>Ecdysozoa</taxon>
        <taxon>Arthropoda</taxon>
        <taxon>Hexapoda</taxon>
        <taxon>Collembola</taxon>
        <taxon>Symphypleona</taxon>
        <taxon>Sminthuridae</taxon>
        <taxon>Allacma</taxon>
    </lineage>
</organism>
<keyword evidence="2" id="KW-1185">Reference proteome</keyword>
<comment type="caution">
    <text evidence="1">The sequence shown here is derived from an EMBL/GenBank/DDBJ whole genome shotgun (WGS) entry which is preliminary data.</text>
</comment>
<dbReference type="AlphaFoldDB" id="A0A8J2P728"/>
<proteinExistence type="predicted"/>
<dbReference type="Proteomes" id="UP000708208">
    <property type="component" value="Unassembled WGS sequence"/>
</dbReference>
<sequence>EIFCDRQDPEAANFFARMCIKLATKDLITNYNEEKLRQNATACQDGTLFLLSKKDNQWKQVPEKILRCQFIIGRDRDPIVKGFGRGEGQNDAMLYRRLSAEGCLVQLVT</sequence>
<accession>A0A8J2P728</accession>
<evidence type="ECO:0000313" key="2">
    <source>
        <dbReference type="Proteomes" id="UP000708208"/>
    </source>
</evidence>
<feature type="non-terminal residue" evidence="1">
    <location>
        <position position="1"/>
    </location>
</feature>